<evidence type="ECO:0000256" key="1">
    <source>
        <dbReference type="ARBA" id="ARBA00001947"/>
    </source>
</evidence>
<dbReference type="Gene3D" id="3.40.390.10">
    <property type="entry name" value="Collagenase (Catalytic Domain)"/>
    <property type="match status" value="1"/>
</dbReference>
<dbReference type="PANTHER" id="PTHR11733:SF167">
    <property type="entry name" value="FI17812P1-RELATED"/>
    <property type="match status" value="1"/>
</dbReference>
<dbReference type="InterPro" id="IPR000718">
    <property type="entry name" value="Peptidase_M13"/>
</dbReference>
<evidence type="ECO:0000259" key="9">
    <source>
        <dbReference type="Pfam" id="PF01431"/>
    </source>
</evidence>
<evidence type="ECO:0000256" key="6">
    <source>
        <dbReference type="ARBA" id="ARBA00022833"/>
    </source>
</evidence>
<dbReference type="InterPro" id="IPR018497">
    <property type="entry name" value="Peptidase_M13_C"/>
</dbReference>
<evidence type="ECO:0000313" key="11">
    <source>
        <dbReference type="EMBL" id="XBH09491.1"/>
    </source>
</evidence>
<feature type="domain" description="Peptidase M13 C-terminal" evidence="9">
    <location>
        <begin position="485"/>
        <end position="689"/>
    </location>
</feature>
<name>A0AAU7CWL7_9BACT</name>
<dbReference type="PANTHER" id="PTHR11733">
    <property type="entry name" value="ZINC METALLOPROTEASE FAMILY M13 NEPRILYSIN-RELATED"/>
    <property type="match status" value="1"/>
</dbReference>
<feature type="signal peptide" evidence="8">
    <location>
        <begin position="1"/>
        <end position="19"/>
    </location>
</feature>
<dbReference type="Pfam" id="PF05649">
    <property type="entry name" value="Peptidase_M13_N"/>
    <property type="match status" value="1"/>
</dbReference>
<evidence type="ECO:0000256" key="4">
    <source>
        <dbReference type="ARBA" id="ARBA00022723"/>
    </source>
</evidence>
<accession>A0AAU7D5X9</accession>
<feature type="chain" id="PRO_5043288685" evidence="8">
    <location>
        <begin position="20"/>
        <end position="690"/>
    </location>
</feature>
<dbReference type="GO" id="GO:0046872">
    <property type="term" value="F:metal ion binding"/>
    <property type="evidence" value="ECO:0007669"/>
    <property type="project" value="UniProtKB-KW"/>
</dbReference>
<evidence type="ECO:0000256" key="7">
    <source>
        <dbReference type="ARBA" id="ARBA00023049"/>
    </source>
</evidence>
<evidence type="ECO:0000259" key="10">
    <source>
        <dbReference type="Pfam" id="PF05649"/>
    </source>
</evidence>
<dbReference type="CDD" id="cd08662">
    <property type="entry name" value="M13"/>
    <property type="match status" value="1"/>
</dbReference>
<gene>
    <name evidence="11" type="ORF">P4G45_13495</name>
    <name evidence="12" type="ORF">P8936_13905</name>
</gene>
<sequence>MTFKSFVTFMVLSSGLCLAQSYTPATKSDAGLAPTTVPKKPVSFDLSGIDKTADPCTDFYQYACGNWKKENPIPADQTRWGRFNELAERNNYLLYQDLKAAADAPKTPLQKKYGDYFAACMNVGLANQLGAKPIEPALQTIAAWNDKKTLATLLGTMEDKYSVGFFFDFGSEQDQKDSTRQIGALDQGGLGLPDRDYYLNQDERSKTLREQYVAHVTKMFELLGDTPQKAATEAQNVMTVETALAQGSMPRVDRRNPANIYHVMTIAQLQSMTPDFNWKVYLDAKKEGSLKTANIVAPNFFKAMQEQLDATSIDALKSYMRWHTVHRFATNLSEPFVAENFNFYGATLTGQKEITPRWKRCTTATDHALGEAVGQDWVARNFPPAAKDNMEKLVHALEVSLGQDIQHLDWMSDTTKAEAQKKLEAFRDKIGYPEKWRDYSTLTVKRDDPVGNSERASAFADRHDLNKIGKPVDEKEWDMTPPTVNAYYNPSMNDINFPAGILQPPFYDFNADPAVNFGGIGIVIGHEMTHGFDDQGSQYDAQGNVRKWWTPEDKKKFDERTDCEVKEYDNFEVAPGQKLNGRLTLGENTADNGGLRIAYAALMSTLAQENKSTSEKIDGYTPEQRYFISWGQVWCENTREQTARMRAKIDPHSSGEWRVNGSVQNFEQFGKAFGCKVGQPMMPEKSCRVW</sequence>
<organism evidence="11">
    <name type="scientific">Edaphobacter paludis</name>
    <dbReference type="NCBI Taxonomy" id="3035702"/>
    <lineage>
        <taxon>Bacteria</taxon>
        <taxon>Pseudomonadati</taxon>
        <taxon>Acidobacteriota</taxon>
        <taxon>Terriglobia</taxon>
        <taxon>Terriglobales</taxon>
        <taxon>Acidobacteriaceae</taxon>
        <taxon>Edaphobacter</taxon>
    </lineage>
</organism>
<keyword evidence="7" id="KW-0482">Metalloprotease</keyword>
<proteinExistence type="inferred from homology"/>
<protein>
    <submittedName>
        <fullName evidence="11">M13 family metallopeptidase</fullName>
        <ecNumber evidence="11">3.4.24.-</ecNumber>
    </submittedName>
</protein>
<keyword evidence="3" id="KW-0645">Protease</keyword>
<dbReference type="InterPro" id="IPR042089">
    <property type="entry name" value="Peptidase_M13_dom_2"/>
</dbReference>
<dbReference type="KEGG" id="epl:P4G45_13495"/>
<reference evidence="11" key="1">
    <citation type="submission" date="2023-03" db="EMBL/GenBank/DDBJ databases">
        <title>Edaphobacter sp.</title>
        <authorList>
            <person name="Huber K.J."/>
            <person name="Papendorf J."/>
            <person name="Pilke C."/>
            <person name="Bunk B."/>
            <person name="Sproeer C."/>
            <person name="Pester M."/>
        </authorList>
    </citation>
    <scope>NUCLEOTIDE SEQUENCE</scope>
    <source>
        <strain evidence="11">DSM 109919</strain>
        <strain evidence="12">DSM 109920</strain>
    </source>
</reference>
<feature type="domain" description="Peptidase M13 N-terminal" evidence="10">
    <location>
        <begin position="55"/>
        <end position="433"/>
    </location>
</feature>
<accession>A0AAU7CWL7</accession>
<evidence type="ECO:0000256" key="8">
    <source>
        <dbReference type="SAM" id="SignalP"/>
    </source>
</evidence>
<dbReference type="Pfam" id="PF01431">
    <property type="entry name" value="Peptidase_M13"/>
    <property type="match status" value="1"/>
</dbReference>
<keyword evidence="6" id="KW-0862">Zinc</keyword>
<dbReference type="EMBL" id="CP121194">
    <property type="protein sequence ID" value="XBH09491.1"/>
    <property type="molecule type" value="Genomic_DNA"/>
</dbReference>
<dbReference type="EMBL" id="CP121195">
    <property type="protein sequence ID" value="XBH12776.1"/>
    <property type="molecule type" value="Genomic_DNA"/>
</dbReference>
<dbReference type="InterPro" id="IPR008753">
    <property type="entry name" value="Peptidase_M13_N"/>
</dbReference>
<dbReference type="AlphaFoldDB" id="A0AAU7CWL7"/>
<evidence type="ECO:0000313" key="12">
    <source>
        <dbReference type="EMBL" id="XBH12776.1"/>
    </source>
</evidence>
<evidence type="ECO:0000256" key="3">
    <source>
        <dbReference type="ARBA" id="ARBA00022670"/>
    </source>
</evidence>
<dbReference type="GO" id="GO:0016485">
    <property type="term" value="P:protein processing"/>
    <property type="evidence" value="ECO:0007669"/>
    <property type="project" value="TreeGrafter"/>
</dbReference>
<evidence type="ECO:0000256" key="5">
    <source>
        <dbReference type="ARBA" id="ARBA00022801"/>
    </source>
</evidence>
<dbReference type="Gene3D" id="1.10.1380.10">
    <property type="entry name" value="Neutral endopeptidase , domain2"/>
    <property type="match status" value="1"/>
</dbReference>
<comment type="similarity">
    <text evidence="2">Belongs to the peptidase M13 family.</text>
</comment>
<evidence type="ECO:0000256" key="2">
    <source>
        <dbReference type="ARBA" id="ARBA00007357"/>
    </source>
</evidence>
<comment type="cofactor">
    <cofactor evidence="1">
        <name>Zn(2+)</name>
        <dbReference type="ChEBI" id="CHEBI:29105"/>
    </cofactor>
</comment>
<dbReference type="SUPFAM" id="SSF55486">
    <property type="entry name" value="Metalloproteases ('zincins'), catalytic domain"/>
    <property type="match status" value="1"/>
</dbReference>
<keyword evidence="8" id="KW-0732">Signal</keyword>
<keyword evidence="5 11" id="KW-0378">Hydrolase</keyword>
<dbReference type="PROSITE" id="PS51885">
    <property type="entry name" value="NEPRILYSIN"/>
    <property type="match status" value="1"/>
</dbReference>
<keyword evidence="4" id="KW-0479">Metal-binding</keyword>
<dbReference type="RefSeq" id="WP_348267002.1">
    <property type="nucleotide sequence ID" value="NZ_CP121194.1"/>
</dbReference>
<dbReference type="GO" id="GO:0004222">
    <property type="term" value="F:metalloendopeptidase activity"/>
    <property type="evidence" value="ECO:0007669"/>
    <property type="project" value="InterPro"/>
</dbReference>
<dbReference type="InterPro" id="IPR024079">
    <property type="entry name" value="MetalloPept_cat_dom_sf"/>
</dbReference>
<dbReference type="EC" id="3.4.24.-" evidence="11"/>
<dbReference type="PRINTS" id="PR00786">
    <property type="entry name" value="NEPRILYSIN"/>
</dbReference>
<dbReference type="GO" id="GO:0005886">
    <property type="term" value="C:plasma membrane"/>
    <property type="evidence" value="ECO:0007669"/>
    <property type="project" value="TreeGrafter"/>
</dbReference>